<dbReference type="STRING" id="502025.Hoch_1994"/>
<accession>D0LFT8</accession>
<gene>
    <name evidence="2" type="ordered locus">Hoch_1994</name>
</gene>
<sequence length="127" mass="12972">MSELVHEGGFIMYVILLITGSALLLQGRRAYQAFAARGRSDGAAVPHSSTPLYLAAAAMACAFAGTAMNFRATIGRVLDTAAGAIDTTMLAAGAYESVAPLILGGSLGFLIILVQNALAASQRRAAA</sequence>
<keyword evidence="1" id="KW-0812">Transmembrane</keyword>
<feature type="transmembrane region" description="Helical" evidence="1">
    <location>
        <begin position="101"/>
        <end position="120"/>
    </location>
</feature>
<keyword evidence="3" id="KW-1185">Reference proteome</keyword>
<keyword evidence="1" id="KW-0472">Membrane</keyword>
<name>D0LFT8_HALO1</name>
<evidence type="ECO:0000256" key="1">
    <source>
        <dbReference type="SAM" id="Phobius"/>
    </source>
</evidence>
<feature type="transmembrane region" description="Helical" evidence="1">
    <location>
        <begin position="51"/>
        <end position="70"/>
    </location>
</feature>
<dbReference type="AlphaFoldDB" id="D0LFT8"/>
<evidence type="ECO:0000313" key="3">
    <source>
        <dbReference type="Proteomes" id="UP000001880"/>
    </source>
</evidence>
<dbReference type="KEGG" id="hoh:Hoch_1994"/>
<dbReference type="EMBL" id="CP001804">
    <property type="protein sequence ID" value="ACY14540.1"/>
    <property type="molecule type" value="Genomic_DNA"/>
</dbReference>
<dbReference type="HOGENOM" id="CLU_1967486_0_0_7"/>
<dbReference type="RefSeq" id="WP_012827148.1">
    <property type="nucleotide sequence ID" value="NC_013440.1"/>
</dbReference>
<dbReference type="Proteomes" id="UP000001880">
    <property type="component" value="Chromosome"/>
</dbReference>
<evidence type="ECO:0000313" key="2">
    <source>
        <dbReference type="EMBL" id="ACY14540.1"/>
    </source>
</evidence>
<protein>
    <submittedName>
        <fullName evidence="2">Uncharacterized protein</fullName>
    </submittedName>
</protein>
<reference evidence="2 3" key="1">
    <citation type="journal article" date="2010" name="Stand. Genomic Sci.">
        <title>Complete genome sequence of Haliangium ochraceum type strain (SMP-2).</title>
        <authorList>
            <consortium name="US DOE Joint Genome Institute (JGI-PGF)"/>
            <person name="Ivanova N."/>
            <person name="Daum C."/>
            <person name="Lang E."/>
            <person name="Abt B."/>
            <person name="Kopitz M."/>
            <person name="Saunders E."/>
            <person name="Lapidus A."/>
            <person name="Lucas S."/>
            <person name="Glavina Del Rio T."/>
            <person name="Nolan M."/>
            <person name="Tice H."/>
            <person name="Copeland A."/>
            <person name="Cheng J.F."/>
            <person name="Chen F."/>
            <person name="Bruce D."/>
            <person name="Goodwin L."/>
            <person name="Pitluck S."/>
            <person name="Mavromatis K."/>
            <person name="Pati A."/>
            <person name="Mikhailova N."/>
            <person name="Chen A."/>
            <person name="Palaniappan K."/>
            <person name="Land M."/>
            <person name="Hauser L."/>
            <person name="Chang Y.J."/>
            <person name="Jeffries C.D."/>
            <person name="Detter J.C."/>
            <person name="Brettin T."/>
            <person name="Rohde M."/>
            <person name="Goker M."/>
            <person name="Bristow J."/>
            <person name="Markowitz V."/>
            <person name="Eisen J.A."/>
            <person name="Hugenholtz P."/>
            <person name="Kyrpides N.C."/>
            <person name="Klenk H.P."/>
        </authorList>
    </citation>
    <scope>NUCLEOTIDE SEQUENCE [LARGE SCALE GENOMIC DNA]</scope>
    <source>
        <strain evidence="3">DSM 14365 / CIP 107738 / JCM 11303 / AJ 13395 / SMP-2</strain>
    </source>
</reference>
<proteinExistence type="predicted"/>
<organism evidence="2 3">
    <name type="scientific">Haliangium ochraceum (strain DSM 14365 / JCM 11303 / SMP-2)</name>
    <dbReference type="NCBI Taxonomy" id="502025"/>
    <lineage>
        <taxon>Bacteria</taxon>
        <taxon>Pseudomonadati</taxon>
        <taxon>Myxococcota</taxon>
        <taxon>Polyangia</taxon>
        <taxon>Haliangiales</taxon>
        <taxon>Kofleriaceae</taxon>
        <taxon>Haliangium</taxon>
    </lineage>
</organism>
<keyword evidence="1" id="KW-1133">Transmembrane helix</keyword>